<name>A0AAN6UGV1_9PEZI</name>
<evidence type="ECO:0000256" key="1">
    <source>
        <dbReference type="SAM" id="MobiDB-lite"/>
    </source>
</evidence>
<dbReference type="EMBL" id="MU853415">
    <property type="protein sequence ID" value="KAK4132777.1"/>
    <property type="molecule type" value="Genomic_DNA"/>
</dbReference>
<sequence>MVQRARSRRQRERQSNTQMHTERSIRRALCPIPTGVVVPLPGGKGMTQRGDVCLAVPCDSLSVPDSLGVGRYIKMAVPKSAPVRIPNHPSSPISFPVSGCLMETSASIYATMQARHTTIGPRQFGCCRVSLSYHPIRWAEETGRGLTALQRGRHICSVARPLCGLMLGYLM</sequence>
<accession>A0AAN6UGV1</accession>
<dbReference type="AlphaFoldDB" id="A0AAN6UGV1"/>
<protein>
    <submittedName>
        <fullName evidence="2">Uncharacterized protein</fullName>
    </submittedName>
</protein>
<proteinExistence type="predicted"/>
<keyword evidence="3" id="KW-1185">Reference proteome</keyword>
<reference evidence="2" key="2">
    <citation type="submission" date="2023-05" db="EMBL/GenBank/DDBJ databases">
        <authorList>
            <consortium name="Lawrence Berkeley National Laboratory"/>
            <person name="Steindorff A."/>
            <person name="Hensen N."/>
            <person name="Bonometti L."/>
            <person name="Westerberg I."/>
            <person name="Brannstrom I.O."/>
            <person name="Guillou S."/>
            <person name="Cros-Aarteil S."/>
            <person name="Calhoun S."/>
            <person name="Haridas S."/>
            <person name="Kuo A."/>
            <person name="Mondo S."/>
            <person name="Pangilinan J."/>
            <person name="Riley R."/>
            <person name="Labutti K."/>
            <person name="Andreopoulos B."/>
            <person name="Lipzen A."/>
            <person name="Chen C."/>
            <person name="Yanf M."/>
            <person name="Daum C."/>
            <person name="Ng V."/>
            <person name="Clum A."/>
            <person name="Ohm R."/>
            <person name="Martin F."/>
            <person name="Silar P."/>
            <person name="Natvig D."/>
            <person name="Lalanne C."/>
            <person name="Gautier V."/>
            <person name="Ament-Velasquez S.L."/>
            <person name="Kruys A."/>
            <person name="Hutchinson M.I."/>
            <person name="Powell A.J."/>
            <person name="Barry K."/>
            <person name="Miller A.N."/>
            <person name="Grigoriev I.V."/>
            <person name="Debuchy R."/>
            <person name="Gladieux P."/>
            <person name="Thoren M.H."/>
            <person name="Johannesson H."/>
        </authorList>
    </citation>
    <scope>NUCLEOTIDE SEQUENCE</scope>
    <source>
        <strain evidence="2">CBS 123565</strain>
    </source>
</reference>
<evidence type="ECO:0000313" key="3">
    <source>
        <dbReference type="Proteomes" id="UP001304895"/>
    </source>
</evidence>
<feature type="compositionally biased region" description="Basic residues" evidence="1">
    <location>
        <begin position="1"/>
        <end position="11"/>
    </location>
</feature>
<feature type="region of interest" description="Disordered" evidence="1">
    <location>
        <begin position="1"/>
        <end position="25"/>
    </location>
</feature>
<organism evidence="2 3">
    <name type="scientific">Trichocladium antarcticum</name>
    <dbReference type="NCBI Taxonomy" id="1450529"/>
    <lineage>
        <taxon>Eukaryota</taxon>
        <taxon>Fungi</taxon>
        <taxon>Dikarya</taxon>
        <taxon>Ascomycota</taxon>
        <taxon>Pezizomycotina</taxon>
        <taxon>Sordariomycetes</taxon>
        <taxon>Sordariomycetidae</taxon>
        <taxon>Sordariales</taxon>
        <taxon>Chaetomiaceae</taxon>
        <taxon>Trichocladium</taxon>
    </lineage>
</organism>
<dbReference type="Proteomes" id="UP001304895">
    <property type="component" value="Unassembled WGS sequence"/>
</dbReference>
<gene>
    <name evidence="2" type="ORF">BT67DRAFT_72258</name>
</gene>
<comment type="caution">
    <text evidence="2">The sequence shown here is derived from an EMBL/GenBank/DDBJ whole genome shotgun (WGS) entry which is preliminary data.</text>
</comment>
<evidence type="ECO:0000313" key="2">
    <source>
        <dbReference type="EMBL" id="KAK4132777.1"/>
    </source>
</evidence>
<reference evidence="2" key="1">
    <citation type="journal article" date="2023" name="Mol. Phylogenet. Evol.">
        <title>Genome-scale phylogeny and comparative genomics of the fungal order Sordariales.</title>
        <authorList>
            <person name="Hensen N."/>
            <person name="Bonometti L."/>
            <person name="Westerberg I."/>
            <person name="Brannstrom I.O."/>
            <person name="Guillou S."/>
            <person name="Cros-Aarteil S."/>
            <person name="Calhoun S."/>
            <person name="Haridas S."/>
            <person name="Kuo A."/>
            <person name="Mondo S."/>
            <person name="Pangilinan J."/>
            <person name="Riley R."/>
            <person name="LaButti K."/>
            <person name="Andreopoulos B."/>
            <person name="Lipzen A."/>
            <person name="Chen C."/>
            <person name="Yan M."/>
            <person name="Daum C."/>
            <person name="Ng V."/>
            <person name="Clum A."/>
            <person name="Steindorff A."/>
            <person name="Ohm R.A."/>
            <person name="Martin F."/>
            <person name="Silar P."/>
            <person name="Natvig D.O."/>
            <person name="Lalanne C."/>
            <person name="Gautier V."/>
            <person name="Ament-Velasquez S.L."/>
            <person name="Kruys A."/>
            <person name="Hutchinson M.I."/>
            <person name="Powell A.J."/>
            <person name="Barry K."/>
            <person name="Miller A.N."/>
            <person name="Grigoriev I.V."/>
            <person name="Debuchy R."/>
            <person name="Gladieux P."/>
            <person name="Hiltunen Thoren M."/>
            <person name="Johannesson H."/>
        </authorList>
    </citation>
    <scope>NUCLEOTIDE SEQUENCE</scope>
    <source>
        <strain evidence="2">CBS 123565</strain>
    </source>
</reference>